<evidence type="ECO:0000259" key="9">
    <source>
        <dbReference type="PROSITE" id="PS50835"/>
    </source>
</evidence>
<dbReference type="FunFam" id="2.60.40.10:FF:000491">
    <property type="entry name" value="Immunoglobulin superfamily, member 3"/>
    <property type="match status" value="1"/>
</dbReference>
<dbReference type="PANTHER" id="PTHR12207:SF32">
    <property type="entry name" value="IG-LIKE DOMAIN-CONTAINING PROTEIN"/>
    <property type="match status" value="1"/>
</dbReference>
<dbReference type="SMART" id="SM00406">
    <property type="entry name" value="IGv"/>
    <property type="match status" value="7"/>
</dbReference>
<evidence type="ECO:0000256" key="3">
    <source>
        <dbReference type="ARBA" id="ARBA00022729"/>
    </source>
</evidence>
<dbReference type="PROSITE" id="PS50835">
    <property type="entry name" value="IG_LIKE"/>
    <property type="match status" value="7"/>
</dbReference>
<keyword evidence="11" id="KW-1185">Reference proteome</keyword>
<evidence type="ECO:0000313" key="11">
    <source>
        <dbReference type="Proteomes" id="UP000694401"/>
    </source>
</evidence>
<keyword evidence="8" id="KW-0393">Immunoglobulin domain</keyword>
<dbReference type="Gene3D" id="2.60.40.10">
    <property type="entry name" value="Immunoglobulins"/>
    <property type="match status" value="7"/>
</dbReference>
<evidence type="ECO:0000256" key="2">
    <source>
        <dbReference type="ARBA" id="ARBA00022692"/>
    </source>
</evidence>
<dbReference type="PANTHER" id="PTHR12207">
    <property type="entry name" value="V-SET AND TRANSMEMBRANE DOMAIN-CONTAINING PROTEIN"/>
    <property type="match status" value="1"/>
</dbReference>
<dbReference type="CDD" id="cd00099">
    <property type="entry name" value="IgV"/>
    <property type="match status" value="2"/>
</dbReference>
<dbReference type="InterPro" id="IPR036179">
    <property type="entry name" value="Ig-like_dom_sf"/>
</dbReference>
<organism evidence="10 11">
    <name type="scientific">Zosterops lateralis melanops</name>
    <dbReference type="NCBI Taxonomy" id="1220523"/>
    <lineage>
        <taxon>Eukaryota</taxon>
        <taxon>Metazoa</taxon>
        <taxon>Chordata</taxon>
        <taxon>Craniata</taxon>
        <taxon>Vertebrata</taxon>
        <taxon>Euteleostomi</taxon>
        <taxon>Archelosauria</taxon>
        <taxon>Archosauria</taxon>
        <taxon>Dinosauria</taxon>
        <taxon>Saurischia</taxon>
        <taxon>Theropoda</taxon>
        <taxon>Coelurosauria</taxon>
        <taxon>Aves</taxon>
        <taxon>Neognathae</taxon>
        <taxon>Neoaves</taxon>
        <taxon>Telluraves</taxon>
        <taxon>Australaves</taxon>
        <taxon>Passeriformes</taxon>
        <taxon>Sylvioidea</taxon>
        <taxon>Zosteropidae</taxon>
        <taxon>Zosterops</taxon>
    </lineage>
</organism>
<dbReference type="InterPro" id="IPR003599">
    <property type="entry name" value="Ig_sub"/>
</dbReference>
<keyword evidence="4" id="KW-0677">Repeat</keyword>
<dbReference type="SMART" id="SM00409">
    <property type="entry name" value="IG"/>
    <property type="match status" value="7"/>
</dbReference>
<comment type="subcellular location">
    <subcellularLocation>
        <location evidence="1">Membrane</location>
        <topology evidence="1">Single-pass type I membrane protein</topology>
    </subcellularLocation>
</comment>
<dbReference type="AlphaFoldDB" id="A0A8D2NRD9"/>
<dbReference type="FunFam" id="2.60.40.10:FF:000191">
    <property type="entry name" value="Immunoglobulin superfamily member 3"/>
    <property type="match status" value="1"/>
</dbReference>
<keyword evidence="6" id="KW-0472">Membrane</keyword>
<dbReference type="Pfam" id="PF07686">
    <property type="entry name" value="V-set"/>
    <property type="match status" value="4"/>
</dbReference>
<dbReference type="GO" id="GO:0016020">
    <property type="term" value="C:membrane"/>
    <property type="evidence" value="ECO:0007669"/>
    <property type="project" value="UniProtKB-SubCell"/>
</dbReference>
<reference evidence="10" key="2">
    <citation type="submission" date="2025-09" db="UniProtKB">
        <authorList>
            <consortium name="Ensembl"/>
        </authorList>
    </citation>
    <scope>IDENTIFICATION</scope>
</reference>
<protein>
    <recommendedName>
        <fullName evidence="9">Ig-like domain-containing protein</fullName>
    </recommendedName>
</protein>
<evidence type="ECO:0000256" key="1">
    <source>
        <dbReference type="ARBA" id="ARBA00004479"/>
    </source>
</evidence>
<dbReference type="Proteomes" id="UP000694401">
    <property type="component" value="Unassembled WGS sequence"/>
</dbReference>
<dbReference type="InterPro" id="IPR007110">
    <property type="entry name" value="Ig-like_dom"/>
</dbReference>
<evidence type="ECO:0000313" key="10">
    <source>
        <dbReference type="Ensembl" id="ENSZLMP00000003421.1"/>
    </source>
</evidence>
<keyword evidence="7" id="KW-1015">Disulfide bond</keyword>
<feature type="domain" description="Ig-like" evidence="9">
    <location>
        <begin position="820"/>
        <end position="935"/>
    </location>
</feature>
<feature type="domain" description="Ig-like" evidence="9">
    <location>
        <begin position="684"/>
        <end position="791"/>
    </location>
</feature>
<dbReference type="Ensembl" id="ENSZLMT00000003543.1">
    <property type="protein sequence ID" value="ENSZLMP00000003421.1"/>
    <property type="gene ID" value="ENSZLMG00000002473.1"/>
</dbReference>
<evidence type="ECO:0000256" key="7">
    <source>
        <dbReference type="ARBA" id="ARBA00023157"/>
    </source>
</evidence>
<feature type="domain" description="Ig-like" evidence="9">
    <location>
        <begin position="556"/>
        <end position="656"/>
    </location>
</feature>
<evidence type="ECO:0000256" key="8">
    <source>
        <dbReference type="ARBA" id="ARBA00023319"/>
    </source>
</evidence>
<evidence type="ECO:0000256" key="5">
    <source>
        <dbReference type="ARBA" id="ARBA00022989"/>
    </source>
</evidence>
<accession>A0A8D2NRD9</accession>
<proteinExistence type="predicted"/>
<dbReference type="SMART" id="SM00408">
    <property type="entry name" value="IGc2"/>
    <property type="match status" value="5"/>
</dbReference>
<dbReference type="InterPro" id="IPR013783">
    <property type="entry name" value="Ig-like_fold"/>
</dbReference>
<keyword evidence="2" id="KW-0812">Transmembrane</keyword>
<keyword evidence="3" id="KW-0732">Signal</keyword>
<sequence>MEGVLDASWCPLPSEELLLTHSISYALLSFCLWSISAAASLLLTFTAPCLTTAQRVVTVQEGPLYRTEGSHVTLWCKVSGYQGPAEQNFQWSIYLPSAPEREVQIVSTVDPSFPYAIYTQRVHGRGIFVERLQGDAVLLHITELQERDAGQYECHTPNTDERYFGSYSAKTNLSVIPDTLLASMASQALTLMEGDVLELTCEVSKSTAQHTHLSVGWYLLQGAGEHRPEEILTLTKDFTLKPGPSYEKRFLEGDVQLNKVGNTMYKLVIRGVKPSDQGLLYCEAAEWIEDPDKTWKDISRKETERTSLAVVSRDLSVDIAATEQFLSEGDTLQLNCVVGAPKSSSRHFEVIWLLNDTEVVKIDPHGVLTWKEEYEERAKLGQLRAFKPSNTVYVLTISEVELKDKGTYQCSVSEMKTPGDLHSIQTNVSSSHMHLSVSTSTPWVTVGDPLILQCQVQGATGPVSLHWWHLPPQHPGHKVLVATMEQDGTRSLGSAYQDSRTRGSLRLEKESSGTFTLVIPSTLDEDDGGQYRCEATQRSRGQNRTGKGEVALLESSMVSRIPTISYGQSFELFCQVNANYTLEEVPASVQWLFQPSQPTGPLQELVQVLPSGAVVWGRAQPHFQRKAQLVKDGTSFRLHIHSALPANEGTYQCKVEVWRRNILPLGQPAASTSSNAVEIKVVLPESKLQVATKDSSVEIASGNTAIECRVVFARNDSQFAVTWYLLPPLADETPLQIVRANYNSVLEYGFEFSSPAQKSRFLSQRVSSNIFQLQIVSANLRDGDRYYCVVEEWLWLVDGWYKLGEGTSGRTRLKFKFQGEQVLSLKTNHNISAREGEEVTLPCRLQGALLPGTHILATWFQVQSSGRDSALLSLHRDGSVEYPQERPAGRLYLRRPSAGDFSLTLSTVQSGDAGLYYCQLQKWQQQGEGEDWALRASARSGYTRLTTAPPGNAAGCRGLIALHGSSPHSPHFIPPAVVLLLLSITVLLSTQDFSFISSLCLLLPITGGVTIAKIAQ</sequence>
<feature type="domain" description="Ig-like" evidence="9">
    <location>
        <begin position="177"/>
        <end position="299"/>
    </location>
</feature>
<evidence type="ECO:0000256" key="6">
    <source>
        <dbReference type="ARBA" id="ARBA00023136"/>
    </source>
</evidence>
<dbReference type="InterPro" id="IPR003598">
    <property type="entry name" value="Ig_sub2"/>
</dbReference>
<reference evidence="10" key="1">
    <citation type="submission" date="2025-08" db="UniProtKB">
        <authorList>
            <consortium name="Ensembl"/>
        </authorList>
    </citation>
    <scope>IDENTIFICATION</scope>
</reference>
<dbReference type="SUPFAM" id="SSF48726">
    <property type="entry name" value="Immunoglobulin"/>
    <property type="match status" value="7"/>
</dbReference>
<feature type="domain" description="Ig-like" evidence="9">
    <location>
        <begin position="447"/>
        <end position="551"/>
    </location>
</feature>
<dbReference type="InterPro" id="IPR051102">
    <property type="entry name" value="IgSF_V-set/TM_domain"/>
</dbReference>
<feature type="domain" description="Ig-like" evidence="9">
    <location>
        <begin position="48"/>
        <end position="174"/>
    </location>
</feature>
<dbReference type="InterPro" id="IPR013106">
    <property type="entry name" value="Ig_V-set"/>
</dbReference>
<keyword evidence="5" id="KW-1133">Transmembrane helix</keyword>
<evidence type="ECO:0000256" key="4">
    <source>
        <dbReference type="ARBA" id="ARBA00022737"/>
    </source>
</evidence>
<name>A0A8D2NRD9_ZOSLA</name>
<feature type="domain" description="Ig-like" evidence="9">
    <location>
        <begin position="306"/>
        <end position="429"/>
    </location>
</feature>